<evidence type="ECO:0000313" key="1">
    <source>
        <dbReference type="EMBL" id="QDS87545.1"/>
    </source>
</evidence>
<name>A0A517LY41_9BACT</name>
<dbReference type="RefSeq" id="WP_145343967.1">
    <property type="nucleotide sequence ID" value="NZ_CP036261.1"/>
</dbReference>
<gene>
    <name evidence="1" type="ORF">EC9_17240</name>
</gene>
<accession>A0A517LY41</accession>
<organism evidence="1 2">
    <name type="scientific">Rosistilla ulvae</name>
    <dbReference type="NCBI Taxonomy" id="1930277"/>
    <lineage>
        <taxon>Bacteria</taxon>
        <taxon>Pseudomonadati</taxon>
        <taxon>Planctomycetota</taxon>
        <taxon>Planctomycetia</taxon>
        <taxon>Pirellulales</taxon>
        <taxon>Pirellulaceae</taxon>
        <taxon>Rosistilla</taxon>
    </lineage>
</organism>
<dbReference type="AlphaFoldDB" id="A0A517LY41"/>
<dbReference type="EMBL" id="CP036261">
    <property type="protein sequence ID" value="QDS87545.1"/>
    <property type="molecule type" value="Genomic_DNA"/>
</dbReference>
<dbReference type="OrthoDB" id="9825206at2"/>
<protein>
    <submittedName>
        <fullName evidence="1">Uncharacterized protein</fullName>
    </submittedName>
</protein>
<reference evidence="1 2" key="1">
    <citation type="submission" date="2019-02" db="EMBL/GenBank/DDBJ databases">
        <title>Deep-cultivation of Planctomycetes and their phenomic and genomic characterization uncovers novel biology.</title>
        <authorList>
            <person name="Wiegand S."/>
            <person name="Jogler M."/>
            <person name="Boedeker C."/>
            <person name="Pinto D."/>
            <person name="Vollmers J."/>
            <person name="Rivas-Marin E."/>
            <person name="Kohn T."/>
            <person name="Peeters S.H."/>
            <person name="Heuer A."/>
            <person name="Rast P."/>
            <person name="Oberbeckmann S."/>
            <person name="Bunk B."/>
            <person name="Jeske O."/>
            <person name="Meyerdierks A."/>
            <person name="Storesund J.E."/>
            <person name="Kallscheuer N."/>
            <person name="Luecker S."/>
            <person name="Lage O.M."/>
            <person name="Pohl T."/>
            <person name="Merkel B.J."/>
            <person name="Hornburger P."/>
            <person name="Mueller R.-W."/>
            <person name="Bruemmer F."/>
            <person name="Labrenz M."/>
            <person name="Spormann A.M."/>
            <person name="Op den Camp H."/>
            <person name="Overmann J."/>
            <person name="Amann R."/>
            <person name="Jetten M.S.M."/>
            <person name="Mascher T."/>
            <person name="Medema M.H."/>
            <person name="Devos D.P."/>
            <person name="Kaster A.-K."/>
            <person name="Ovreas L."/>
            <person name="Rohde M."/>
            <person name="Galperin M.Y."/>
            <person name="Jogler C."/>
        </authorList>
    </citation>
    <scope>NUCLEOTIDE SEQUENCE [LARGE SCALE GENOMIC DNA]</scope>
    <source>
        <strain evidence="1 2">EC9</strain>
    </source>
</reference>
<proteinExistence type="predicted"/>
<dbReference type="Proteomes" id="UP000319557">
    <property type="component" value="Chromosome"/>
</dbReference>
<evidence type="ECO:0000313" key="2">
    <source>
        <dbReference type="Proteomes" id="UP000319557"/>
    </source>
</evidence>
<keyword evidence="2" id="KW-1185">Reference proteome</keyword>
<sequence length="292" mass="32111">MTNSDPSGFAPRWYRNADQQTRAALAETSLLGVPAPQSPQIITRLLPNAGGQTLAASAVAKVIELTQRLAHYAAQDLVVGINPNFADMRSISAEVQAFSRLAIEPFEEGSFVIPAQLESQDFETESGDQIATEQIAQRFSDILLTISSGQRATEISIGALQTVRQLNATINTAASVVEYQTIDRFQQATAAMRVDAEFMGRVRKIIDGRQPSAERLDRLTGTVTAIDILRGQIQLTVDDRKQRIKGSFHKMLQPTMLESLGRVVKLYGAISYKHDQPVEISIQEAELIDEDQ</sequence>
<dbReference type="KEGG" id="ruv:EC9_17240"/>